<reference evidence="5 6" key="1">
    <citation type="submission" date="2015-07" db="EMBL/GenBank/DDBJ databases">
        <title>Comparative genomics of the Sigatoka disease complex on banana suggests a link between parallel evolutionary changes in Pseudocercospora fijiensis and Pseudocercospora eumusae and increased virulence on the banana host.</title>
        <authorList>
            <person name="Chang T.-C."/>
            <person name="Salvucci A."/>
            <person name="Crous P.W."/>
            <person name="Stergiopoulos I."/>
        </authorList>
    </citation>
    <scope>NUCLEOTIDE SEQUENCE [LARGE SCALE GENOMIC DNA]</scope>
    <source>
        <strain evidence="5 6">CBS 114824</strain>
    </source>
</reference>
<feature type="domain" description="D-isomer specific 2-hydroxyacid dehydrogenase NAD-binding" evidence="4">
    <location>
        <begin position="129"/>
        <end position="296"/>
    </location>
</feature>
<evidence type="ECO:0000313" key="6">
    <source>
        <dbReference type="Proteomes" id="UP000070133"/>
    </source>
</evidence>
<name>A0A139HFC5_9PEZI</name>
<dbReference type="InterPro" id="IPR006140">
    <property type="entry name" value="D-isomer_DH_NAD-bd"/>
</dbReference>
<evidence type="ECO:0000256" key="2">
    <source>
        <dbReference type="ARBA" id="ARBA00023002"/>
    </source>
</evidence>
<dbReference type="PANTHER" id="PTHR43761:SF1">
    <property type="entry name" value="D-ISOMER SPECIFIC 2-HYDROXYACID DEHYDROGENASE CATALYTIC DOMAIN-CONTAINING PROTEIN-RELATED"/>
    <property type="match status" value="1"/>
</dbReference>
<evidence type="ECO:0000259" key="4">
    <source>
        <dbReference type="Pfam" id="PF02826"/>
    </source>
</evidence>
<evidence type="ECO:0000256" key="1">
    <source>
        <dbReference type="ARBA" id="ARBA00005854"/>
    </source>
</evidence>
<dbReference type="OrthoDB" id="298012at2759"/>
<accession>A0A139HFC5</accession>
<dbReference type="AlphaFoldDB" id="A0A139HFC5"/>
<keyword evidence="6" id="KW-1185">Reference proteome</keyword>
<protein>
    <recommendedName>
        <fullName evidence="4">D-isomer specific 2-hydroxyacid dehydrogenase NAD-binding domain-containing protein</fullName>
    </recommendedName>
</protein>
<dbReference type="GO" id="GO:0051287">
    <property type="term" value="F:NAD binding"/>
    <property type="evidence" value="ECO:0007669"/>
    <property type="project" value="InterPro"/>
</dbReference>
<sequence length="340" mass="37422">MARCRIVFLDAIHLALPDFPFEHTIESYTTTSPGEVAGRVRNATIAISALVPITASDLERATSLKLIAVLASGYAWVDKCYCALHNISVVYVPDASIEAVSEHFLGLYFASRRRIPTISNCVKETHLWTSYQSLRGHIWNDGPPLSCRDEVLGIIGYGRLGKSIEGLCKSLGFREVLIAERKGIEVAREGRVQFMETLRRSSVILLSCPISDDTRQMIGTAEFEIMRKEAIVVNIARGALIDEHALSCALKQRRIYGAALDVLCDEPAGPGSSPLLPEIDSRVEEVPNLIVTAHLAWYGGCTIQRLQRSNRDAIVAFWTGTLGSSAVDSSIVVHMGKIWR</sequence>
<dbReference type="InterPro" id="IPR050418">
    <property type="entry name" value="D-iso_2-hydroxyacid_DH_PdxB"/>
</dbReference>
<keyword evidence="3" id="KW-0520">NAD</keyword>
<dbReference type="SUPFAM" id="SSF51735">
    <property type="entry name" value="NAD(P)-binding Rossmann-fold domains"/>
    <property type="match status" value="1"/>
</dbReference>
<dbReference type="InterPro" id="IPR036291">
    <property type="entry name" value="NAD(P)-bd_dom_sf"/>
</dbReference>
<gene>
    <name evidence="5" type="ORF">AC578_10898</name>
</gene>
<dbReference type="Gene3D" id="3.40.50.720">
    <property type="entry name" value="NAD(P)-binding Rossmann-like Domain"/>
    <property type="match status" value="2"/>
</dbReference>
<dbReference type="EMBL" id="LFZN01000061">
    <property type="protein sequence ID" value="KXT01138.1"/>
    <property type="molecule type" value="Genomic_DNA"/>
</dbReference>
<evidence type="ECO:0000313" key="5">
    <source>
        <dbReference type="EMBL" id="KXT01138.1"/>
    </source>
</evidence>
<proteinExistence type="inferred from homology"/>
<dbReference type="Pfam" id="PF02826">
    <property type="entry name" value="2-Hacid_dh_C"/>
    <property type="match status" value="1"/>
</dbReference>
<dbReference type="Proteomes" id="UP000070133">
    <property type="component" value="Unassembled WGS sequence"/>
</dbReference>
<keyword evidence="2" id="KW-0560">Oxidoreductase</keyword>
<dbReference type="STRING" id="321146.A0A139HFC5"/>
<dbReference type="PANTHER" id="PTHR43761">
    <property type="entry name" value="D-ISOMER SPECIFIC 2-HYDROXYACID DEHYDROGENASE FAMILY PROTEIN (AFU_ORTHOLOGUE AFUA_1G13630)"/>
    <property type="match status" value="1"/>
</dbReference>
<comment type="similarity">
    <text evidence="1">Belongs to the D-isomer specific 2-hydroxyacid dehydrogenase family.</text>
</comment>
<dbReference type="SUPFAM" id="SSF52283">
    <property type="entry name" value="Formate/glycerate dehydrogenase catalytic domain-like"/>
    <property type="match status" value="1"/>
</dbReference>
<dbReference type="GO" id="GO:0016616">
    <property type="term" value="F:oxidoreductase activity, acting on the CH-OH group of donors, NAD or NADP as acceptor"/>
    <property type="evidence" value="ECO:0007669"/>
    <property type="project" value="InterPro"/>
</dbReference>
<evidence type="ECO:0000256" key="3">
    <source>
        <dbReference type="ARBA" id="ARBA00023027"/>
    </source>
</evidence>
<organism evidence="5 6">
    <name type="scientific">Pseudocercospora eumusae</name>
    <dbReference type="NCBI Taxonomy" id="321146"/>
    <lineage>
        <taxon>Eukaryota</taxon>
        <taxon>Fungi</taxon>
        <taxon>Dikarya</taxon>
        <taxon>Ascomycota</taxon>
        <taxon>Pezizomycotina</taxon>
        <taxon>Dothideomycetes</taxon>
        <taxon>Dothideomycetidae</taxon>
        <taxon>Mycosphaerellales</taxon>
        <taxon>Mycosphaerellaceae</taxon>
        <taxon>Pseudocercospora</taxon>
    </lineage>
</organism>
<comment type="caution">
    <text evidence="5">The sequence shown here is derived from an EMBL/GenBank/DDBJ whole genome shotgun (WGS) entry which is preliminary data.</text>
</comment>